<feature type="DNA-binding region" description="H-T-H motif" evidence="2">
    <location>
        <begin position="59"/>
        <end position="78"/>
    </location>
</feature>
<feature type="compositionally biased region" description="Basic residues" evidence="3">
    <location>
        <begin position="20"/>
        <end position="33"/>
    </location>
</feature>
<proteinExistence type="predicted"/>
<dbReference type="PROSITE" id="PS50977">
    <property type="entry name" value="HTH_TETR_2"/>
    <property type="match status" value="1"/>
</dbReference>
<organism evidence="5 6">
    <name type="scientific">Yinghuangia aomiensis</name>
    <dbReference type="NCBI Taxonomy" id="676205"/>
    <lineage>
        <taxon>Bacteria</taxon>
        <taxon>Bacillati</taxon>
        <taxon>Actinomycetota</taxon>
        <taxon>Actinomycetes</taxon>
        <taxon>Kitasatosporales</taxon>
        <taxon>Streptomycetaceae</taxon>
        <taxon>Yinghuangia</taxon>
    </lineage>
</organism>
<dbReference type="PANTHER" id="PTHR30055:SF235">
    <property type="entry name" value="TRANSCRIPTIONAL REGULATORY PROTEIN"/>
    <property type="match status" value="1"/>
</dbReference>
<keyword evidence="1 2" id="KW-0238">DNA-binding</keyword>
<dbReference type="InterPro" id="IPR009057">
    <property type="entry name" value="Homeodomain-like_sf"/>
</dbReference>
<dbReference type="Pfam" id="PF00440">
    <property type="entry name" value="TetR_N"/>
    <property type="match status" value="1"/>
</dbReference>
<keyword evidence="6" id="KW-1185">Reference proteome</keyword>
<feature type="region of interest" description="Disordered" evidence="3">
    <location>
        <begin position="1"/>
        <end position="37"/>
    </location>
</feature>
<evidence type="ECO:0000256" key="3">
    <source>
        <dbReference type="SAM" id="MobiDB-lite"/>
    </source>
</evidence>
<comment type="caution">
    <text evidence="5">The sequence shown here is derived from an EMBL/GenBank/DDBJ whole genome shotgun (WGS) entry which is preliminary data.</text>
</comment>
<accession>A0ABP9I4X5</accession>
<reference evidence="6" key="1">
    <citation type="journal article" date="2019" name="Int. J. Syst. Evol. Microbiol.">
        <title>The Global Catalogue of Microorganisms (GCM) 10K type strain sequencing project: providing services to taxonomists for standard genome sequencing and annotation.</title>
        <authorList>
            <consortium name="The Broad Institute Genomics Platform"/>
            <consortium name="The Broad Institute Genome Sequencing Center for Infectious Disease"/>
            <person name="Wu L."/>
            <person name="Ma J."/>
        </authorList>
    </citation>
    <scope>NUCLEOTIDE SEQUENCE [LARGE SCALE GENOMIC DNA]</scope>
    <source>
        <strain evidence="6">JCM 17986</strain>
    </source>
</reference>
<dbReference type="RefSeq" id="WP_345679581.1">
    <property type="nucleotide sequence ID" value="NZ_BAABHS010000033.1"/>
</dbReference>
<gene>
    <name evidence="5" type="ORF">GCM10023205_67400</name>
</gene>
<dbReference type="InterPro" id="IPR001647">
    <property type="entry name" value="HTH_TetR"/>
</dbReference>
<name>A0ABP9I4X5_9ACTN</name>
<protein>
    <recommendedName>
        <fullName evidence="4">HTH tetR-type domain-containing protein</fullName>
    </recommendedName>
</protein>
<evidence type="ECO:0000313" key="6">
    <source>
        <dbReference type="Proteomes" id="UP001500466"/>
    </source>
</evidence>
<evidence type="ECO:0000256" key="2">
    <source>
        <dbReference type="PROSITE-ProRule" id="PRU00335"/>
    </source>
</evidence>
<evidence type="ECO:0000256" key="1">
    <source>
        <dbReference type="ARBA" id="ARBA00023125"/>
    </source>
</evidence>
<dbReference type="SUPFAM" id="SSF46689">
    <property type="entry name" value="Homeodomain-like"/>
    <property type="match status" value="1"/>
</dbReference>
<evidence type="ECO:0000259" key="4">
    <source>
        <dbReference type="PROSITE" id="PS50977"/>
    </source>
</evidence>
<dbReference type="PRINTS" id="PR00455">
    <property type="entry name" value="HTHTETR"/>
</dbReference>
<sequence length="238" mass="26136">MTPPNAAHPRPSDAFQRGIPPRHRSPRRRGHRRTKEEARRDIVEAAVDCILELGFYRASTNEIARRADVAWSSIQHHFGSREALWLAVVVELGRRFNAELEHATVEAATLEERLRLLYDVLAAHYGDPVYLAAMQVGINLDRDPATSPDVTAALAEEAAENGRLIHRLFAAALGPDAGVGSIRMAFHTMRGSALSLQLVTSATWFSSDPPASADLERQIEQLITAIAAGVRLDPGVRL</sequence>
<dbReference type="EMBL" id="BAABHS010000033">
    <property type="protein sequence ID" value="GAA4987221.1"/>
    <property type="molecule type" value="Genomic_DNA"/>
</dbReference>
<evidence type="ECO:0000313" key="5">
    <source>
        <dbReference type="EMBL" id="GAA4987221.1"/>
    </source>
</evidence>
<dbReference type="PANTHER" id="PTHR30055">
    <property type="entry name" value="HTH-TYPE TRANSCRIPTIONAL REGULATOR RUTR"/>
    <property type="match status" value="1"/>
</dbReference>
<dbReference type="Gene3D" id="1.10.357.10">
    <property type="entry name" value="Tetracycline Repressor, domain 2"/>
    <property type="match status" value="1"/>
</dbReference>
<feature type="domain" description="HTH tetR-type" evidence="4">
    <location>
        <begin position="36"/>
        <end position="96"/>
    </location>
</feature>
<dbReference type="InterPro" id="IPR050109">
    <property type="entry name" value="HTH-type_TetR-like_transc_reg"/>
</dbReference>
<dbReference type="Proteomes" id="UP001500466">
    <property type="component" value="Unassembled WGS sequence"/>
</dbReference>